<sequence>MIVEIEESKFGKRKYNRAHYEGRWVLGQWVLGGIERGSGRTFLVVVDDKEPETLKDCIVRWVLPGTTIYTDCWNAKDRLGKQCYTHLTVNHALHFVDSSAGASTVGMWQHFKQSVSGFCKAKGSFQNYLGHYLFDRLVKSDNEDVYLRFLYIVRQIDWSTTTTGGTKRKLGLDSDDDDTE</sequence>
<evidence type="ECO:0000259" key="1">
    <source>
        <dbReference type="SMART" id="SM01126"/>
    </source>
</evidence>
<dbReference type="EMBL" id="JBFDAA010000012">
    <property type="protein sequence ID" value="KAL1123119.1"/>
    <property type="molecule type" value="Genomic_DNA"/>
</dbReference>
<reference evidence="2 3" key="1">
    <citation type="submission" date="2024-07" db="EMBL/GenBank/DDBJ databases">
        <title>Chromosome-level genome assembly of the water stick insect Ranatra chinensis (Heteroptera: Nepidae).</title>
        <authorList>
            <person name="Liu X."/>
        </authorList>
    </citation>
    <scope>NUCLEOTIDE SEQUENCE [LARGE SCALE GENOMIC DNA]</scope>
    <source>
        <strain evidence="2">Cailab_2021Rc</strain>
        <tissue evidence="2">Muscle</tissue>
    </source>
</reference>
<dbReference type="PANTHER" id="PTHR47163">
    <property type="entry name" value="DDE_TNP_IS1595 DOMAIN-CONTAINING PROTEIN"/>
    <property type="match status" value="1"/>
</dbReference>
<evidence type="ECO:0000313" key="3">
    <source>
        <dbReference type="Proteomes" id="UP001558652"/>
    </source>
</evidence>
<dbReference type="AlphaFoldDB" id="A0ABD0YV87"/>
<dbReference type="PANTHER" id="PTHR47163:SF2">
    <property type="entry name" value="SI:DKEY-17M8.2"/>
    <property type="match status" value="1"/>
</dbReference>
<dbReference type="InterPro" id="IPR053164">
    <property type="entry name" value="IS1016-like_transposase"/>
</dbReference>
<organism evidence="2 3">
    <name type="scientific">Ranatra chinensis</name>
    <dbReference type="NCBI Taxonomy" id="642074"/>
    <lineage>
        <taxon>Eukaryota</taxon>
        <taxon>Metazoa</taxon>
        <taxon>Ecdysozoa</taxon>
        <taxon>Arthropoda</taxon>
        <taxon>Hexapoda</taxon>
        <taxon>Insecta</taxon>
        <taxon>Pterygota</taxon>
        <taxon>Neoptera</taxon>
        <taxon>Paraneoptera</taxon>
        <taxon>Hemiptera</taxon>
        <taxon>Heteroptera</taxon>
        <taxon>Panheteroptera</taxon>
        <taxon>Nepomorpha</taxon>
        <taxon>Nepidae</taxon>
        <taxon>Ranatrinae</taxon>
        <taxon>Ranatra</taxon>
    </lineage>
</organism>
<dbReference type="SMART" id="SM01126">
    <property type="entry name" value="DDE_Tnp_IS1595"/>
    <property type="match status" value="1"/>
</dbReference>
<dbReference type="Proteomes" id="UP001558652">
    <property type="component" value="Unassembled WGS sequence"/>
</dbReference>
<protein>
    <recommendedName>
        <fullName evidence="1">ISXO2-like transposase domain-containing protein</fullName>
    </recommendedName>
</protein>
<evidence type="ECO:0000313" key="2">
    <source>
        <dbReference type="EMBL" id="KAL1123119.1"/>
    </source>
</evidence>
<dbReference type="InterPro" id="IPR024445">
    <property type="entry name" value="Tnp_ISXO2-like"/>
</dbReference>
<dbReference type="Pfam" id="PF12762">
    <property type="entry name" value="DDE_Tnp_IS1595"/>
    <property type="match status" value="1"/>
</dbReference>
<name>A0ABD0YV87_9HEMI</name>
<gene>
    <name evidence="2" type="ORF">AAG570_002207</name>
</gene>
<accession>A0ABD0YV87</accession>
<keyword evidence="3" id="KW-1185">Reference proteome</keyword>
<comment type="caution">
    <text evidence="2">The sequence shown here is derived from an EMBL/GenBank/DDBJ whole genome shotgun (WGS) entry which is preliminary data.</text>
</comment>
<proteinExistence type="predicted"/>
<feature type="domain" description="ISXO2-like transposase" evidence="1">
    <location>
        <begin position="2"/>
        <end position="135"/>
    </location>
</feature>